<dbReference type="Proteomes" id="UP000663855">
    <property type="component" value="Unassembled WGS sequence"/>
</dbReference>
<comment type="caution">
    <text evidence="1">The sequence shown here is derived from an EMBL/GenBank/DDBJ whole genome shotgun (WGS) entry which is preliminary data.</text>
</comment>
<dbReference type="AlphaFoldDB" id="A0A815C8G8"/>
<name>A0A815C8G8_9BILA</name>
<gene>
    <name evidence="1" type="ORF">CJN711_LOCUS16023</name>
</gene>
<dbReference type="EMBL" id="CAJNOV010007351">
    <property type="protein sequence ID" value="CAF1281827.1"/>
    <property type="molecule type" value="Genomic_DNA"/>
</dbReference>
<evidence type="ECO:0000313" key="2">
    <source>
        <dbReference type="Proteomes" id="UP000663855"/>
    </source>
</evidence>
<proteinExistence type="predicted"/>
<sequence length="283" mass="32316">MLEPSTISWDDNYLCTNRDIGLAFSYSNGYQCNPNFKCTSTLEPGAEDWYDNALCLSIESNVELAWSFCGTLTSAVHGTRRHALEVQTNLKLLRLSAVYINQKTFNCRLGCFIKKIQPHIQNNQLFSSQKSLQLKKIVNDNDEIENIRSIFGDAVKLYKTIIHNDRRFTIVTCQTSGNRNDSCILYKIAKKTRVGFITSIIETSSNEKSCVLQVRDVPINRYLTINVNGTKIICSNVMFSKAEQTHSYFFVTLNDIVEKLVHVFDNPSETFILIRFPNMMESS</sequence>
<protein>
    <submittedName>
        <fullName evidence="1">Uncharacterized protein</fullName>
    </submittedName>
</protein>
<organism evidence="1 2">
    <name type="scientific">Rotaria magnacalcarata</name>
    <dbReference type="NCBI Taxonomy" id="392030"/>
    <lineage>
        <taxon>Eukaryota</taxon>
        <taxon>Metazoa</taxon>
        <taxon>Spiralia</taxon>
        <taxon>Gnathifera</taxon>
        <taxon>Rotifera</taxon>
        <taxon>Eurotatoria</taxon>
        <taxon>Bdelloidea</taxon>
        <taxon>Philodinida</taxon>
        <taxon>Philodinidae</taxon>
        <taxon>Rotaria</taxon>
    </lineage>
</organism>
<accession>A0A815C8G8</accession>
<evidence type="ECO:0000313" key="1">
    <source>
        <dbReference type="EMBL" id="CAF1281827.1"/>
    </source>
</evidence>
<reference evidence="1" key="1">
    <citation type="submission" date="2021-02" db="EMBL/GenBank/DDBJ databases">
        <authorList>
            <person name="Nowell W R."/>
        </authorList>
    </citation>
    <scope>NUCLEOTIDE SEQUENCE</scope>
</reference>